<protein>
    <submittedName>
        <fullName evidence="2">Uncharacterized protein</fullName>
    </submittedName>
</protein>
<name>A0A2S7T049_9BACT</name>
<keyword evidence="3" id="KW-1185">Reference proteome</keyword>
<sequence length="106" mass="12602">MNRYEIISMSKRNIYIFIALIVVNLFTYFWLLPDAQKATNSHMRNGHLLGMLFYFFSVLLGWFGLSVWVRKKDYSRLSLFLFFAATLEFWGYRFDTLMCLPCLNSG</sequence>
<dbReference type="AlphaFoldDB" id="A0A2S7T049"/>
<organism evidence="2 3">
    <name type="scientific">Flavipsychrobacter stenotrophus</name>
    <dbReference type="NCBI Taxonomy" id="2077091"/>
    <lineage>
        <taxon>Bacteria</taxon>
        <taxon>Pseudomonadati</taxon>
        <taxon>Bacteroidota</taxon>
        <taxon>Chitinophagia</taxon>
        <taxon>Chitinophagales</taxon>
        <taxon>Chitinophagaceae</taxon>
        <taxon>Flavipsychrobacter</taxon>
    </lineage>
</organism>
<evidence type="ECO:0000313" key="2">
    <source>
        <dbReference type="EMBL" id="PQJ12569.1"/>
    </source>
</evidence>
<comment type="caution">
    <text evidence="2">The sequence shown here is derived from an EMBL/GenBank/DDBJ whole genome shotgun (WGS) entry which is preliminary data.</text>
</comment>
<dbReference type="EMBL" id="PPSL01000001">
    <property type="protein sequence ID" value="PQJ12569.1"/>
    <property type="molecule type" value="Genomic_DNA"/>
</dbReference>
<keyword evidence="1" id="KW-0812">Transmembrane</keyword>
<keyword evidence="1" id="KW-1133">Transmembrane helix</keyword>
<proteinExistence type="predicted"/>
<accession>A0A2S7T049</accession>
<dbReference type="Proteomes" id="UP000239872">
    <property type="component" value="Unassembled WGS sequence"/>
</dbReference>
<evidence type="ECO:0000256" key="1">
    <source>
        <dbReference type="SAM" id="Phobius"/>
    </source>
</evidence>
<feature type="transmembrane region" description="Helical" evidence="1">
    <location>
        <begin position="12"/>
        <end position="31"/>
    </location>
</feature>
<keyword evidence="1" id="KW-0472">Membrane</keyword>
<evidence type="ECO:0000313" key="3">
    <source>
        <dbReference type="Proteomes" id="UP000239872"/>
    </source>
</evidence>
<feature type="transmembrane region" description="Helical" evidence="1">
    <location>
        <begin position="76"/>
        <end position="94"/>
    </location>
</feature>
<gene>
    <name evidence="2" type="ORF">CJD36_002145</name>
</gene>
<reference evidence="2 3" key="1">
    <citation type="submission" date="2018-01" db="EMBL/GenBank/DDBJ databases">
        <title>A novel member of the phylum Bacteroidetes isolated from glacier ice.</title>
        <authorList>
            <person name="Liu Q."/>
            <person name="Xin Y.-H."/>
        </authorList>
    </citation>
    <scope>NUCLEOTIDE SEQUENCE [LARGE SCALE GENOMIC DNA]</scope>
    <source>
        <strain evidence="2 3">RB1R16</strain>
    </source>
</reference>
<feature type="transmembrane region" description="Helical" evidence="1">
    <location>
        <begin position="51"/>
        <end position="69"/>
    </location>
</feature>